<dbReference type="InterPro" id="IPR058240">
    <property type="entry name" value="rSAM_sf"/>
</dbReference>
<dbReference type="STRING" id="638303.Thal_0734"/>
<dbReference type="OrthoDB" id="9793973at2"/>
<evidence type="ECO:0000256" key="3">
    <source>
        <dbReference type="ARBA" id="ARBA00022485"/>
    </source>
</evidence>
<evidence type="ECO:0000256" key="11">
    <source>
        <dbReference type="ARBA" id="ARBA00023004"/>
    </source>
</evidence>
<accession>D3SQD0</accession>
<keyword evidence="5 14" id="KW-0698">rRNA processing</keyword>
<keyword evidence="8 14" id="KW-0949">S-adenosyl-L-methionine</keyword>
<dbReference type="GO" id="GO:0000049">
    <property type="term" value="F:tRNA binding"/>
    <property type="evidence" value="ECO:0007669"/>
    <property type="project" value="UniProtKB-UniRule"/>
</dbReference>
<comment type="catalytic activity">
    <reaction evidence="14">
        <text>adenosine(2503) in 23S rRNA + 2 reduced [2Fe-2S]-[ferredoxin] + 2 S-adenosyl-L-methionine = 2-methyladenosine(2503) in 23S rRNA + 5'-deoxyadenosine + L-methionine + 2 oxidized [2Fe-2S]-[ferredoxin] + S-adenosyl-L-homocysteine</text>
        <dbReference type="Rhea" id="RHEA:42916"/>
        <dbReference type="Rhea" id="RHEA-COMP:10000"/>
        <dbReference type="Rhea" id="RHEA-COMP:10001"/>
        <dbReference type="Rhea" id="RHEA-COMP:10152"/>
        <dbReference type="Rhea" id="RHEA-COMP:10282"/>
        <dbReference type="ChEBI" id="CHEBI:17319"/>
        <dbReference type="ChEBI" id="CHEBI:33737"/>
        <dbReference type="ChEBI" id="CHEBI:33738"/>
        <dbReference type="ChEBI" id="CHEBI:57844"/>
        <dbReference type="ChEBI" id="CHEBI:57856"/>
        <dbReference type="ChEBI" id="CHEBI:59789"/>
        <dbReference type="ChEBI" id="CHEBI:74411"/>
        <dbReference type="ChEBI" id="CHEBI:74497"/>
        <dbReference type="EC" id="2.1.1.192"/>
    </reaction>
</comment>
<dbReference type="AlphaFoldDB" id="D3SQD0"/>
<evidence type="ECO:0000256" key="12">
    <source>
        <dbReference type="ARBA" id="ARBA00023014"/>
    </source>
</evidence>
<evidence type="ECO:0000256" key="8">
    <source>
        <dbReference type="ARBA" id="ARBA00022691"/>
    </source>
</evidence>
<dbReference type="KEGG" id="tal:Thal_0734"/>
<feature type="binding site" evidence="14">
    <location>
        <position position="113"/>
    </location>
    <ligand>
        <name>[4Fe-4S] cluster</name>
        <dbReference type="ChEBI" id="CHEBI:49883"/>
        <note>4Fe-4S-S-AdoMet</note>
    </ligand>
</feature>
<dbReference type="Proteomes" id="UP000002043">
    <property type="component" value="Chromosome"/>
</dbReference>
<evidence type="ECO:0000313" key="16">
    <source>
        <dbReference type="EMBL" id="ADC89367.1"/>
    </source>
</evidence>
<feature type="binding site" evidence="14">
    <location>
        <position position="116"/>
    </location>
    <ligand>
        <name>[4Fe-4S] cluster</name>
        <dbReference type="ChEBI" id="CHEBI:49883"/>
        <note>4Fe-4S-S-AdoMet</note>
    </ligand>
</feature>
<feature type="binding site" evidence="14">
    <location>
        <position position="109"/>
    </location>
    <ligand>
        <name>[4Fe-4S] cluster</name>
        <dbReference type="ChEBI" id="CHEBI:49883"/>
        <note>4Fe-4S-S-AdoMet</note>
    </ligand>
</feature>
<dbReference type="Pfam" id="PF21016">
    <property type="entry name" value="RlmN_N"/>
    <property type="match status" value="1"/>
</dbReference>
<proteinExistence type="inferred from homology"/>
<keyword evidence="4 14" id="KW-0963">Cytoplasm</keyword>
<reference evidence="17" key="1">
    <citation type="journal article" date="2010" name="Stand. Genomic Sci.">
        <title>Complete genome sequence of Thermocrinis albus type strain (HI 11/12T).</title>
        <authorList>
            <person name="Wirth R."/>
            <person name="Sikorski J."/>
            <person name="Brambilla E."/>
            <person name="Misra M."/>
            <person name="Lapidus A."/>
            <person name="Copeland A."/>
            <person name="Nolan M."/>
            <person name="Lucas S."/>
            <person name="Chen F."/>
            <person name="Tice H."/>
            <person name="Cheng J.F."/>
            <person name="Han C."/>
            <person name="Detter J.C."/>
            <person name="Tapia R."/>
            <person name="Bruce D."/>
            <person name="Goodwin L."/>
            <person name="Pitluck S."/>
            <person name="Pati A."/>
            <person name="Anderson I."/>
            <person name="Ivanova N."/>
            <person name="Mavromatis K."/>
            <person name="Mikhailova N."/>
            <person name="Chen A."/>
            <person name="Palaniappan K."/>
            <person name="Bilek Y."/>
            <person name="Hader T."/>
            <person name="Land M."/>
            <person name="Hauser L."/>
            <person name="Chang Y.J."/>
            <person name="Jeffries C.D."/>
            <person name="Tindall B.J."/>
            <person name="Rohde M."/>
            <person name="Goker M."/>
            <person name="Bristow J."/>
            <person name="Eisen J.A."/>
            <person name="Markowitz V."/>
            <person name="Hugenholtz P."/>
            <person name="Kyrpides N.C."/>
            <person name="Klenk H.P."/>
        </authorList>
    </citation>
    <scope>NUCLEOTIDE SEQUENCE [LARGE SCALE GENOMIC DNA]</scope>
    <source>
        <strain evidence="17">DSM 14484 / JCM 11386 / HI 11/12</strain>
    </source>
</reference>
<evidence type="ECO:0000256" key="13">
    <source>
        <dbReference type="ARBA" id="ARBA00023157"/>
    </source>
</evidence>
<dbReference type="SUPFAM" id="SSF102114">
    <property type="entry name" value="Radical SAM enzymes"/>
    <property type="match status" value="1"/>
</dbReference>
<evidence type="ECO:0000256" key="10">
    <source>
        <dbReference type="ARBA" id="ARBA00022723"/>
    </source>
</evidence>
<dbReference type="GO" id="GO:0046872">
    <property type="term" value="F:metal ion binding"/>
    <property type="evidence" value="ECO:0007669"/>
    <property type="project" value="UniProtKB-KW"/>
</dbReference>
<dbReference type="GO" id="GO:0002935">
    <property type="term" value="F:tRNA (adenine(37)-C2)-methyltransferase activity"/>
    <property type="evidence" value="ECO:0007669"/>
    <property type="project" value="UniProtKB-UniRule"/>
</dbReference>
<evidence type="ECO:0000256" key="2">
    <source>
        <dbReference type="ARBA" id="ARBA00007544"/>
    </source>
</evidence>
<keyword evidence="11 14" id="KW-0408">Iron</keyword>
<dbReference type="FunFam" id="3.20.20.70:FF:000014">
    <property type="entry name" value="Probable dual-specificity RNA methyltransferase RlmN"/>
    <property type="match status" value="1"/>
</dbReference>
<dbReference type="InterPro" id="IPR013785">
    <property type="entry name" value="Aldolase_TIM"/>
</dbReference>
<dbReference type="RefSeq" id="WP_012991773.1">
    <property type="nucleotide sequence ID" value="NC_013894.1"/>
</dbReference>
<dbReference type="PANTHER" id="PTHR30544:SF5">
    <property type="entry name" value="RADICAL SAM CORE DOMAIN-CONTAINING PROTEIN"/>
    <property type="match status" value="1"/>
</dbReference>
<name>D3SQD0_THEAH</name>
<dbReference type="Gene3D" id="3.20.20.70">
    <property type="entry name" value="Aldolase class I"/>
    <property type="match status" value="1"/>
</dbReference>
<gene>
    <name evidence="14" type="primary">rlmN</name>
    <name evidence="16" type="ordered locus">Thal_0734</name>
</gene>
<comment type="cofactor">
    <cofactor evidence="14">
        <name>[4Fe-4S] cluster</name>
        <dbReference type="ChEBI" id="CHEBI:49883"/>
    </cofactor>
    <text evidence="14">Binds 1 [4Fe-4S] cluster. The cluster is coordinated with 3 cysteines and an exchangeable S-adenosyl-L-methionine.</text>
</comment>
<dbReference type="EC" id="2.1.1.192" evidence="14"/>
<keyword evidence="3 14" id="KW-0004">4Fe-4S</keyword>
<dbReference type="HAMAP" id="MF_01849">
    <property type="entry name" value="RNA_methyltr_RlmN"/>
    <property type="match status" value="1"/>
</dbReference>
<evidence type="ECO:0000256" key="7">
    <source>
        <dbReference type="ARBA" id="ARBA00022679"/>
    </source>
</evidence>
<feature type="binding site" evidence="14">
    <location>
        <begin position="156"/>
        <end position="157"/>
    </location>
    <ligand>
        <name>S-adenosyl-L-methionine</name>
        <dbReference type="ChEBI" id="CHEBI:59789"/>
    </ligand>
</feature>
<evidence type="ECO:0000259" key="15">
    <source>
        <dbReference type="PROSITE" id="PS51918"/>
    </source>
</evidence>
<dbReference type="PROSITE" id="PS51918">
    <property type="entry name" value="RADICAL_SAM"/>
    <property type="match status" value="1"/>
</dbReference>
<evidence type="ECO:0000256" key="14">
    <source>
        <dbReference type="HAMAP-Rule" id="MF_01849"/>
    </source>
</evidence>
<evidence type="ECO:0000256" key="4">
    <source>
        <dbReference type="ARBA" id="ARBA00022490"/>
    </source>
</evidence>
<evidence type="ECO:0000256" key="6">
    <source>
        <dbReference type="ARBA" id="ARBA00022603"/>
    </source>
</evidence>
<dbReference type="CDD" id="cd01335">
    <property type="entry name" value="Radical_SAM"/>
    <property type="match status" value="1"/>
</dbReference>
<dbReference type="SFLD" id="SFLDF00275">
    <property type="entry name" value="adenosine_C2_methyltransferase"/>
    <property type="match status" value="1"/>
</dbReference>
<dbReference type="InterPro" id="IPR007197">
    <property type="entry name" value="rSAM"/>
</dbReference>
<feature type="active site" description="S-methylcysteine intermediate" evidence="14">
    <location>
        <position position="334"/>
    </location>
</feature>
<dbReference type="eggNOG" id="COG0820">
    <property type="taxonomic scope" value="Bacteria"/>
</dbReference>
<comment type="similarity">
    <text evidence="2 14">Belongs to the radical SAM superfamily. RlmN family.</text>
</comment>
<dbReference type="HOGENOM" id="CLU_029101_2_0_0"/>
<dbReference type="InterPro" id="IPR004383">
    <property type="entry name" value="rRNA_lsu_MTrfase_RlmN/Cfr"/>
</dbReference>
<dbReference type="GO" id="GO:0005737">
    <property type="term" value="C:cytoplasm"/>
    <property type="evidence" value="ECO:0007669"/>
    <property type="project" value="UniProtKB-SubCell"/>
</dbReference>
<comment type="subcellular location">
    <subcellularLocation>
        <location evidence="1 14">Cytoplasm</location>
    </subcellularLocation>
</comment>
<comment type="function">
    <text evidence="14">Specifically methylates position 2 of adenine 2503 in 23S rRNA and position 2 of adenine 37 in tRNAs.</text>
</comment>
<dbReference type="GO" id="GO:0030488">
    <property type="term" value="P:tRNA methylation"/>
    <property type="evidence" value="ECO:0007669"/>
    <property type="project" value="UniProtKB-UniRule"/>
</dbReference>
<comment type="caution">
    <text evidence="14">Lacks conserved residue(s) required for the propagation of feature annotation.</text>
</comment>
<dbReference type="GO" id="GO:0051539">
    <property type="term" value="F:4 iron, 4 sulfur cluster binding"/>
    <property type="evidence" value="ECO:0007669"/>
    <property type="project" value="UniProtKB-UniRule"/>
</dbReference>
<feature type="binding site" evidence="14">
    <location>
        <begin position="213"/>
        <end position="215"/>
    </location>
    <ligand>
        <name>S-adenosyl-L-methionine</name>
        <dbReference type="ChEBI" id="CHEBI:59789"/>
    </ligand>
</feature>
<dbReference type="Pfam" id="PF04055">
    <property type="entry name" value="Radical_SAM"/>
    <property type="match status" value="1"/>
</dbReference>
<feature type="binding site" evidence="14">
    <location>
        <position position="291"/>
    </location>
    <ligand>
        <name>S-adenosyl-L-methionine</name>
        <dbReference type="ChEBI" id="CHEBI:59789"/>
    </ligand>
</feature>
<organism evidence="16 17">
    <name type="scientific">Thermocrinis albus (strain DSM 14484 / JCM 11386 / HI 11/12)</name>
    <dbReference type="NCBI Taxonomy" id="638303"/>
    <lineage>
        <taxon>Bacteria</taxon>
        <taxon>Pseudomonadati</taxon>
        <taxon>Aquificota</taxon>
        <taxon>Aquificia</taxon>
        <taxon>Aquificales</taxon>
        <taxon>Aquificaceae</taxon>
        <taxon>Thermocrinis</taxon>
    </lineage>
</organism>
<dbReference type="PANTHER" id="PTHR30544">
    <property type="entry name" value="23S RRNA METHYLTRANSFERASE"/>
    <property type="match status" value="1"/>
</dbReference>
<evidence type="ECO:0000256" key="9">
    <source>
        <dbReference type="ARBA" id="ARBA00022694"/>
    </source>
</evidence>
<dbReference type="SFLD" id="SFLDG01062">
    <property type="entry name" value="methyltransferase_(Class_A)"/>
    <property type="match status" value="1"/>
</dbReference>
<dbReference type="NCBIfam" id="TIGR00048">
    <property type="entry name" value="rRNA_mod_RlmN"/>
    <property type="match status" value="1"/>
</dbReference>
<keyword evidence="10 14" id="KW-0479">Metal-binding</keyword>
<keyword evidence="9 14" id="KW-0819">tRNA processing</keyword>
<dbReference type="EMBL" id="CP001931">
    <property type="protein sequence ID" value="ADC89367.1"/>
    <property type="molecule type" value="Genomic_DNA"/>
</dbReference>
<keyword evidence="13 14" id="KW-1015">Disulfide bond</keyword>
<comment type="miscellaneous">
    <text evidence="14">Reaction proceeds by a ping-pong mechanism involving intermediate methylation of a conserved cysteine residue.</text>
</comment>
<feature type="binding site" evidence="14">
    <location>
        <position position="188"/>
    </location>
    <ligand>
        <name>S-adenosyl-L-methionine</name>
        <dbReference type="ChEBI" id="CHEBI:59789"/>
    </ligand>
</feature>
<protein>
    <recommendedName>
        <fullName evidence="14">Probable dual-specificity RNA methyltransferase RlmN</fullName>
        <ecNumber evidence="14">2.1.1.192</ecNumber>
    </recommendedName>
    <alternativeName>
        <fullName evidence="14">23S rRNA (adenine(2503)-C(2))-methyltransferase</fullName>
    </alternativeName>
    <alternativeName>
        <fullName evidence="14">23S rRNA m2A2503 methyltransferase</fullName>
    </alternativeName>
    <alternativeName>
        <fullName evidence="14">Ribosomal RNA large subunit methyltransferase N</fullName>
    </alternativeName>
    <alternativeName>
        <fullName evidence="14">tRNA (adenine(37)-C(2))-methyltransferase</fullName>
    </alternativeName>
    <alternativeName>
        <fullName evidence="14">tRNA m2A37 methyltransferase</fullName>
    </alternativeName>
</protein>
<dbReference type="InterPro" id="IPR027492">
    <property type="entry name" value="RNA_MTrfase_RlmN"/>
</dbReference>
<dbReference type="GO" id="GO:0070475">
    <property type="term" value="P:rRNA base methylation"/>
    <property type="evidence" value="ECO:0007669"/>
    <property type="project" value="UniProtKB-UniRule"/>
</dbReference>
<dbReference type="InterPro" id="IPR040072">
    <property type="entry name" value="Methyltransferase_A"/>
</dbReference>
<feature type="active site" description="Proton acceptor" evidence="14">
    <location>
        <position position="89"/>
    </location>
</feature>
<dbReference type="Gene3D" id="1.10.150.530">
    <property type="match status" value="1"/>
</dbReference>
<evidence type="ECO:0000256" key="1">
    <source>
        <dbReference type="ARBA" id="ARBA00004496"/>
    </source>
</evidence>
<dbReference type="InterPro" id="IPR048641">
    <property type="entry name" value="RlmN_N"/>
</dbReference>
<comment type="catalytic activity">
    <reaction evidence="14">
        <text>adenosine(37) in tRNA + 2 reduced [2Fe-2S]-[ferredoxin] + 2 S-adenosyl-L-methionine = 2-methyladenosine(37) in tRNA + 5'-deoxyadenosine + L-methionine + 2 oxidized [2Fe-2S]-[ferredoxin] + S-adenosyl-L-homocysteine</text>
        <dbReference type="Rhea" id="RHEA:43332"/>
        <dbReference type="Rhea" id="RHEA-COMP:10000"/>
        <dbReference type="Rhea" id="RHEA-COMP:10001"/>
        <dbReference type="Rhea" id="RHEA-COMP:10162"/>
        <dbReference type="Rhea" id="RHEA-COMP:10485"/>
        <dbReference type="ChEBI" id="CHEBI:17319"/>
        <dbReference type="ChEBI" id="CHEBI:33737"/>
        <dbReference type="ChEBI" id="CHEBI:33738"/>
        <dbReference type="ChEBI" id="CHEBI:57844"/>
        <dbReference type="ChEBI" id="CHEBI:57856"/>
        <dbReference type="ChEBI" id="CHEBI:59789"/>
        <dbReference type="ChEBI" id="CHEBI:74411"/>
        <dbReference type="ChEBI" id="CHEBI:74497"/>
        <dbReference type="EC" id="2.1.1.192"/>
    </reaction>
</comment>
<evidence type="ECO:0000256" key="5">
    <source>
        <dbReference type="ARBA" id="ARBA00022552"/>
    </source>
</evidence>
<keyword evidence="12 14" id="KW-0411">Iron-sulfur</keyword>
<sequence length="347" mass="40077">MTVILGYTLEELREEVVSLGLERYRADQILNWVYKKGVTDFSLMTNISKRDRQVLAERFSFHTLQMIDKVEAPDSVKYLFKTEDGHTVETVLIKERDHLTLCVSSQVGCAVGCSFCATARDGLLRNLRTEEIIDQFIQVQKDSPQRIRNVVFMGMGEPLANYENVRKAVKVMISPWGLDLSKRRVSVSTSGIISQLKKMAQDPVMRELNLAVSINAPSQELRERIMPISKTNPLHELMEVLYQYPYPPDRRIMLEYVLIEKVNDEPEHALQLAQLLKGNPKKFKVNLIPYNPDPELPYRRPPLERVYRFQKILWDNGISTFVRFSKGVQVFGACGQLRSRRTSVVKW</sequence>
<dbReference type="PIRSF" id="PIRSF006004">
    <property type="entry name" value="CHP00048"/>
    <property type="match status" value="1"/>
</dbReference>
<dbReference type="SFLD" id="SFLDS00029">
    <property type="entry name" value="Radical_SAM"/>
    <property type="match status" value="1"/>
</dbReference>
<dbReference type="GO" id="GO:0070040">
    <property type="term" value="F:rRNA (adenine(2503)-C2-)-methyltransferase activity"/>
    <property type="evidence" value="ECO:0007669"/>
    <property type="project" value="UniProtKB-UniRule"/>
</dbReference>
<evidence type="ECO:0000313" key="17">
    <source>
        <dbReference type="Proteomes" id="UP000002043"/>
    </source>
</evidence>
<feature type="domain" description="Radical SAM core" evidence="15">
    <location>
        <begin position="95"/>
        <end position="329"/>
    </location>
</feature>
<dbReference type="GO" id="GO:0019843">
    <property type="term" value="F:rRNA binding"/>
    <property type="evidence" value="ECO:0007669"/>
    <property type="project" value="UniProtKB-UniRule"/>
</dbReference>
<keyword evidence="6 14" id="KW-0489">Methyltransferase</keyword>
<keyword evidence="7 14" id="KW-0808">Transferase</keyword>
<keyword evidence="17" id="KW-1185">Reference proteome</keyword>